<feature type="non-terminal residue" evidence="4">
    <location>
        <position position="127"/>
    </location>
</feature>
<accession>A0A8E1W9I3</accession>
<proteinExistence type="predicted"/>
<gene>
    <name evidence="4" type="ORF">H5411_46780</name>
</gene>
<dbReference type="InterPro" id="IPR007197">
    <property type="entry name" value="rSAM"/>
</dbReference>
<dbReference type="GO" id="GO:0016992">
    <property type="term" value="F:lipoate synthase activity"/>
    <property type="evidence" value="ECO:0007669"/>
    <property type="project" value="InterPro"/>
</dbReference>
<name>A0A8E1W9I3_9PSEU</name>
<dbReference type="Proteomes" id="UP000550260">
    <property type="component" value="Unassembled WGS sequence"/>
</dbReference>
<dbReference type="PROSITE" id="PS51918">
    <property type="entry name" value="RADICAL_SAM"/>
    <property type="match status" value="1"/>
</dbReference>
<keyword evidence="2" id="KW-0479">Metal-binding</keyword>
<dbReference type="InterPro" id="IPR003698">
    <property type="entry name" value="Lipoyl_synth"/>
</dbReference>
<evidence type="ECO:0000256" key="1">
    <source>
        <dbReference type="ARBA" id="ARBA00001966"/>
    </source>
</evidence>
<feature type="non-terminal residue" evidence="4">
    <location>
        <position position="1"/>
    </location>
</feature>
<evidence type="ECO:0000313" key="4">
    <source>
        <dbReference type="EMBL" id="MBB2506591.1"/>
    </source>
</evidence>
<keyword evidence="2" id="KW-0004">4Fe-4S</keyword>
<dbReference type="InterPro" id="IPR058240">
    <property type="entry name" value="rSAM_sf"/>
</dbReference>
<dbReference type="EMBL" id="JACJHR010000283">
    <property type="protein sequence ID" value="MBB2506591.1"/>
    <property type="molecule type" value="Genomic_DNA"/>
</dbReference>
<dbReference type="PANTHER" id="PTHR10949">
    <property type="entry name" value="LIPOYL SYNTHASE"/>
    <property type="match status" value="1"/>
</dbReference>
<dbReference type="GO" id="GO:0051539">
    <property type="term" value="F:4 iron, 4 sulfur cluster binding"/>
    <property type="evidence" value="ECO:0007669"/>
    <property type="project" value="UniProtKB-KW"/>
</dbReference>
<organism evidence="4 5">
    <name type="scientific">Amycolatopsis echigonensis</name>
    <dbReference type="NCBI Taxonomy" id="2576905"/>
    <lineage>
        <taxon>Bacteria</taxon>
        <taxon>Bacillati</taxon>
        <taxon>Actinomycetota</taxon>
        <taxon>Actinomycetes</taxon>
        <taxon>Pseudonocardiales</taxon>
        <taxon>Pseudonocardiaceae</taxon>
        <taxon>Amycolatopsis</taxon>
    </lineage>
</organism>
<reference evidence="4 5" key="1">
    <citation type="submission" date="2020-08" db="EMBL/GenBank/DDBJ databases">
        <title>Amycolatopsis echigonensis JCM 21831.</title>
        <authorList>
            <person name="Tedsree N."/>
            <person name="Kuncharoen N."/>
            <person name="Likhitwitayawuid K."/>
            <person name="Tanasupawat S."/>
        </authorList>
    </citation>
    <scope>NUCLEOTIDE SEQUENCE [LARGE SCALE GENOMIC DNA]</scope>
    <source>
        <strain evidence="4 5">JCM 21831</strain>
    </source>
</reference>
<keyword evidence="2" id="KW-0411">Iron-sulfur</keyword>
<sequence>YARSLEVITRARAAGLVTKSNLILGMGETPDEVSTALQDLFDAGCEIITITQYLRPSPRHHPVDRWVKPEEFVEHAKTAEAIGFPGVMAGPLVRSSYRAGRLYAQTKAHRGEELPENLAHLTAEGPA</sequence>
<comment type="cofactor">
    <cofactor evidence="1">
        <name>[4Fe-4S] cluster</name>
        <dbReference type="ChEBI" id="CHEBI:49883"/>
    </cofactor>
</comment>
<keyword evidence="2" id="KW-0408">Iron</keyword>
<comment type="caution">
    <text evidence="4">The sequence shown here is derived from an EMBL/GenBank/DDBJ whole genome shotgun (WGS) entry which is preliminary data.</text>
</comment>
<dbReference type="AlphaFoldDB" id="A0A8E1W9I3"/>
<evidence type="ECO:0000256" key="2">
    <source>
        <dbReference type="ARBA" id="ARBA00022485"/>
    </source>
</evidence>
<evidence type="ECO:0000313" key="5">
    <source>
        <dbReference type="Proteomes" id="UP000550260"/>
    </source>
</evidence>
<protein>
    <submittedName>
        <fullName evidence="4">Lipoyl synthase</fullName>
    </submittedName>
</protein>
<evidence type="ECO:0000259" key="3">
    <source>
        <dbReference type="PROSITE" id="PS51918"/>
    </source>
</evidence>
<feature type="domain" description="Radical SAM core" evidence="3">
    <location>
        <begin position="1"/>
        <end position="85"/>
    </location>
</feature>
<dbReference type="PANTHER" id="PTHR10949:SF0">
    <property type="entry name" value="LIPOYL SYNTHASE, MITOCHONDRIAL"/>
    <property type="match status" value="1"/>
</dbReference>
<dbReference type="SUPFAM" id="SSF102114">
    <property type="entry name" value="Radical SAM enzymes"/>
    <property type="match status" value="1"/>
</dbReference>